<feature type="region of interest" description="Disordered" evidence="1">
    <location>
        <begin position="113"/>
        <end position="159"/>
    </location>
</feature>
<reference evidence="2" key="1">
    <citation type="journal article" date="2021" name="New Phytol.">
        <title>Evolutionary innovations through gain and loss of genes in the ectomycorrhizal Boletales.</title>
        <authorList>
            <person name="Wu G."/>
            <person name="Miyauchi S."/>
            <person name="Morin E."/>
            <person name="Kuo A."/>
            <person name="Drula E."/>
            <person name="Varga T."/>
            <person name="Kohler A."/>
            <person name="Feng B."/>
            <person name="Cao Y."/>
            <person name="Lipzen A."/>
            <person name="Daum C."/>
            <person name="Hundley H."/>
            <person name="Pangilinan J."/>
            <person name="Johnson J."/>
            <person name="Barry K."/>
            <person name="LaButti K."/>
            <person name="Ng V."/>
            <person name="Ahrendt S."/>
            <person name="Min B."/>
            <person name="Choi I.G."/>
            <person name="Park H."/>
            <person name="Plett J.M."/>
            <person name="Magnuson J."/>
            <person name="Spatafora J.W."/>
            <person name="Nagy L.G."/>
            <person name="Henrissat B."/>
            <person name="Grigoriev I.V."/>
            <person name="Yang Z.L."/>
            <person name="Xu J."/>
            <person name="Martin F.M."/>
        </authorList>
    </citation>
    <scope>NUCLEOTIDE SEQUENCE</scope>
    <source>
        <strain evidence="2">KKN 215</strain>
    </source>
</reference>
<name>A0A8K0ULT3_9AGAR</name>
<feature type="compositionally biased region" description="Polar residues" evidence="1">
    <location>
        <begin position="73"/>
        <end position="86"/>
    </location>
</feature>
<feature type="region of interest" description="Disordered" evidence="1">
    <location>
        <begin position="48"/>
        <end position="100"/>
    </location>
</feature>
<accession>A0A8K0ULT3</accession>
<dbReference type="Proteomes" id="UP000813824">
    <property type="component" value="Unassembled WGS sequence"/>
</dbReference>
<gene>
    <name evidence="2" type="ORF">BXZ70DRAFT_210954</name>
</gene>
<sequence>MATHTISEGHSTILYGSNAYQAHERPPSRTLMISSNLIAALEFDERIRGPSSPTHTFSGLPPPPRAKNGGTKARSSTIGSVSTQPLQHIPANLPSNPSAWNPYINPKPVLMREEPDATRPHPASAPTSPVSSHTTHTFTPQRAPTFDSATQAESSGSGHRVHRRYLSALPKVDWFLGKGVLGKRGDGGPGKKIERHESCSEPSRIKPIMREKPSTQGVFMLPERVMATTSGKCF</sequence>
<keyword evidence="3" id="KW-1185">Reference proteome</keyword>
<evidence type="ECO:0000313" key="2">
    <source>
        <dbReference type="EMBL" id="KAH8099699.1"/>
    </source>
</evidence>
<feature type="compositionally biased region" description="Polar residues" evidence="1">
    <location>
        <begin position="147"/>
        <end position="157"/>
    </location>
</feature>
<organism evidence="2 3">
    <name type="scientific">Cristinia sonorae</name>
    <dbReference type="NCBI Taxonomy" id="1940300"/>
    <lineage>
        <taxon>Eukaryota</taxon>
        <taxon>Fungi</taxon>
        <taxon>Dikarya</taxon>
        <taxon>Basidiomycota</taxon>
        <taxon>Agaricomycotina</taxon>
        <taxon>Agaricomycetes</taxon>
        <taxon>Agaricomycetidae</taxon>
        <taxon>Agaricales</taxon>
        <taxon>Pleurotineae</taxon>
        <taxon>Stephanosporaceae</taxon>
        <taxon>Cristinia</taxon>
    </lineage>
</organism>
<evidence type="ECO:0000256" key="1">
    <source>
        <dbReference type="SAM" id="MobiDB-lite"/>
    </source>
</evidence>
<protein>
    <submittedName>
        <fullName evidence="2">Uncharacterized protein</fullName>
    </submittedName>
</protein>
<proteinExistence type="predicted"/>
<evidence type="ECO:0000313" key="3">
    <source>
        <dbReference type="Proteomes" id="UP000813824"/>
    </source>
</evidence>
<dbReference type="AlphaFoldDB" id="A0A8K0ULT3"/>
<feature type="compositionally biased region" description="Low complexity" evidence="1">
    <location>
        <begin position="120"/>
        <end position="140"/>
    </location>
</feature>
<dbReference type="EMBL" id="JAEVFJ010000018">
    <property type="protein sequence ID" value="KAH8099699.1"/>
    <property type="molecule type" value="Genomic_DNA"/>
</dbReference>
<comment type="caution">
    <text evidence="2">The sequence shown here is derived from an EMBL/GenBank/DDBJ whole genome shotgun (WGS) entry which is preliminary data.</text>
</comment>